<dbReference type="SMART" id="SM00248">
    <property type="entry name" value="ANK"/>
    <property type="match status" value="8"/>
</dbReference>
<gene>
    <name evidence="5" type="ORF">CPELLU_LOCUS11899</name>
</gene>
<dbReference type="Pfam" id="PF00023">
    <property type="entry name" value="Ank"/>
    <property type="match status" value="1"/>
</dbReference>
<evidence type="ECO:0000313" key="5">
    <source>
        <dbReference type="EMBL" id="CAG8702478.1"/>
    </source>
</evidence>
<dbReference type="SUPFAM" id="SSF48403">
    <property type="entry name" value="Ankyrin repeat"/>
    <property type="match status" value="1"/>
</dbReference>
<comment type="caution">
    <text evidence="5">The sequence shown here is derived from an EMBL/GenBank/DDBJ whole genome shotgun (WGS) entry which is preliminary data.</text>
</comment>
<proteinExistence type="predicted"/>
<feature type="repeat" description="ANK" evidence="3">
    <location>
        <begin position="86"/>
        <end position="118"/>
    </location>
</feature>
<keyword evidence="2 3" id="KW-0040">ANK repeat</keyword>
<accession>A0A9N9HRU8</accession>
<evidence type="ECO:0000256" key="4">
    <source>
        <dbReference type="SAM" id="Coils"/>
    </source>
</evidence>
<keyword evidence="1" id="KW-0677">Repeat</keyword>
<evidence type="ECO:0000256" key="1">
    <source>
        <dbReference type="ARBA" id="ARBA00022737"/>
    </source>
</evidence>
<dbReference type="Proteomes" id="UP000789759">
    <property type="component" value="Unassembled WGS sequence"/>
</dbReference>
<feature type="coiled-coil region" evidence="4">
    <location>
        <begin position="678"/>
        <end position="738"/>
    </location>
</feature>
<dbReference type="PROSITE" id="PS50297">
    <property type="entry name" value="ANK_REP_REGION"/>
    <property type="match status" value="4"/>
</dbReference>
<keyword evidence="6" id="KW-1185">Reference proteome</keyword>
<evidence type="ECO:0000313" key="6">
    <source>
        <dbReference type="Proteomes" id="UP000789759"/>
    </source>
</evidence>
<dbReference type="PANTHER" id="PTHR24198">
    <property type="entry name" value="ANKYRIN REPEAT AND PROTEIN KINASE DOMAIN-CONTAINING PROTEIN"/>
    <property type="match status" value="1"/>
</dbReference>
<feature type="repeat" description="ANK" evidence="3">
    <location>
        <begin position="20"/>
        <end position="52"/>
    </location>
</feature>
<feature type="repeat" description="ANK" evidence="3">
    <location>
        <begin position="53"/>
        <end position="85"/>
    </location>
</feature>
<feature type="repeat" description="ANK" evidence="3">
    <location>
        <begin position="240"/>
        <end position="272"/>
    </location>
</feature>
<feature type="repeat" description="ANK" evidence="3">
    <location>
        <begin position="119"/>
        <end position="154"/>
    </location>
</feature>
<feature type="coiled-coil region" evidence="4">
    <location>
        <begin position="471"/>
        <end position="509"/>
    </location>
</feature>
<dbReference type="Pfam" id="PF12796">
    <property type="entry name" value="Ank_2"/>
    <property type="match status" value="2"/>
</dbReference>
<dbReference type="InterPro" id="IPR036770">
    <property type="entry name" value="Ankyrin_rpt-contain_sf"/>
</dbReference>
<dbReference type="AlphaFoldDB" id="A0A9N9HRU8"/>
<dbReference type="OrthoDB" id="194358at2759"/>
<feature type="non-terminal residue" evidence="5">
    <location>
        <position position="1101"/>
    </location>
</feature>
<dbReference type="PANTHER" id="PTHR24198:SF165">
    <property type="entry name" value="ANKYRIN REPEAT-CONTAINING PROTEIN-RELATED"/>
    <property type="match status" value="1"/>
</dbReference>
<keyword evidence="4" id="KW-0175">Coiled coil</keyword>
<evidence type="ECO:0000256" key="2">
    <source>
        <dbReference type="ARBA" id="ARBA00023043"/>
    </source>
</evidence>
<reference evidence="5" key="1">
    <citation type="submission" date="2021-06" db="EMBL/GenBank/DDBJ databases">
        <authorList>
            <person name="Kallberg Y."/>
            <person name="Tangrot J."/>
            <person name="Rosling A."/>
        </authorList>
    </citation>
    <scope>NUCLEOTIDE SEQUENCE</scope>
    <source>
        <strain evidence="5">FL966</strain>
    </source>
</reference>
<dbReference type="PRINTS" id="PR01415">
    <property type="entry name" value="ANKYRIN"/>
</dbReference>
<protein>
    <submittedName>
        <fullName evidence="5">5206_t:CDS:1</fullName>
    </submittedName>
</protein>
<dbReference type="EMBL" id="CAJVQA010010937">
    <property type="protein sequence ID" value="CAG8702478.1"/>
    <property type="molecule type" value="Genomic_DNA"/>
</dbReference>
<organism evidence="5 6">
    <name type="scientific">Cetraspora pellucida</name>
    <dbReference type="NCBI Taxonomy" id="1433469"/>
    <lineage>
        <taxon>Eukaryota</taxon>
        <taxon>Fungi</taxon>
        <taxon>Fungi incertae sedis</taxon>
        <taxon>Mucoromycota</taxon>
        <taxon>Glomeromycotina</taxon>
        <taxon>Glomeromycetes</taxon>
        <taxon>Diversisporales</taxon>
        <taxon>Gigasporaceae</taxon>
        <taxon>Cetraspora</taxon>
    </lineage>
</organism>
<dbReference type="Gene3D" id="1.25.40.20">
    <property type="entry name" value="Ankyrin repeat-containing domain"/>
    <property type="match status" value="3"/>
</dbReference>
<evidence type="ECO:0000256" key="3">
    <source>
        <dbReference type="PROSITE-ProRule" id="PRU00023"/>
    </source>
</evidence>
<name>A0A9N9HRU8_9GLOM</name>
<dbReference type="InterPro" id="IPR002110">
    <property type="entry name" value="Ankyrin_rpt"/>
</dbReference>
<dbReference type="PROSITE" id="PS50088">
    <property type="entry name" value="ANK_REPEAT"/>
    <property type="match status" value="5"/>
</dbReference>
<sequence>KKLQKLIDKHKNTINKVGNNGKTTLHWAAENGYISVTKMLIKSKAKVNATDNNNKTALHWAAENGHETVVKILIENNAKIDAIDSNSKTALHWATENAHIAVVDILIKNNAKINAIDNYRYTSLLYATKVYHEKFIKIIKILIHHGADIELANKKEERALHLATTTGNLKEQAKTEKSFDNQHFIHIYFSATKKYINIVKLLLEQETDNKLILHYTVGYLENIKFLLENGANSNNIIDENNKTPLHWAAFDCNEDIVNYLMKTNLNLVNITDKNEEIALYEAVWNGHIKIVEIFLKYVNINMKNINGWSPLDIAAISYDHKLNNYSKFKLTYYSIPELVKRLKNLDRLQNLDNYNDIDFISFYQFLLKHIEKYAKSLDNDKNEYKKILNYLSTHTLSKICNLKFGSESNLIINIKEYFDMLEKDIKLLCDVSKQKIISEISNKYENEFKIKVSEAYNIIENHIKPKMDNLIKEIDERIKLLINETEELIENIEKNKLTLEDKREELKNKIILKQTLGILKIIGQAMNTVGGPIGVAGDLIKGGTNVAEAFISNNTYKPKFEIFSDIKNTLKQIEESFKDDKYETKMIEQQLQKLTDECNKFLNKLSVVKKSLIKVKETLGNSNSVKIVKSIKSELEIVQKNLEKLKSNDQEKELSEVVHNLNSRIETIEMAFELFYEYKHDNEELDEINNSIKQAEGDIRKLKQYKENIINKTIFPMIKKMQNDINNIENEIDTKSHAFLDLTKWKVQNSFETIKYEIRKISEGFKVQEDITHYIKMLKKGMNTLINIYDHIQNYSDQSRLSNYIAHINSQKSIEIKNEKLKNHIEELELTIRTNIIIGHFRRAITVFKQWVFPYAYKYSDVLNLQLNDNAINVNEIIEHLGNLKSKVESHYVYIKNDDQFLMSKEFYSEETQPFFVWEAKEYRKEISELLKGDEITVKADIIKTNPEKNAVTFSKIGIRLKSNNVEIQNKINSELDEHFKVKLIHLGNSYYRYCNKFYLIRSDEQHIIYSYKMKNGEPVSSNQVYKKIKDGELMLSPYTTWKIKLDKLHDKVDYNKLKIYETEVDLELVGHGEYIDQDGSSVSNEEVEKWYEKYVQDIIN</sequence>